<feature type="compositionally biased region" description="Polar residues" evidence="1">
    <location>
        <begin position="177"/>
        <end position="192"/>
    </location>
</feature>
<proteinExistence type="predicted"/>
<dbReference type="AlphaFoldDB" id="A0ABD6ED74"/>
<evidence type="ECO:0000313" key="2">
    <source>
        <dbReference type="EMBL" id="MFH4976104.1"/>
    </source>
</evidence>
<accession>A0ABD6ED74</accession>
<sequence>MRKIRPCKDFIASVINTATRRHSTTTKKKTGTMKNKMTSNRVFKNKKNVKDNRIKRTQNNSNWVIQKEELKEKKNWNVWYKSFQTLSRLELLVLREFDLLPIDEDPNPFSSSATWMKPQRILLNSRFSMSFVSRLIISPVLLNAVTLGLEHQRNLSNCELSMIGTQRSLMQLASKRSLTANQRPTSEDQTNPVDGFSRFLGISTRDR</sequence>
<organism evidence="2 3">
    <name type="scientific">Gnathostoma spinigerum</name>
    <dbReference type="NCBI Taxonomy" id="75299"/>
    <lineage>
        <taxon>Eukaryota</taxon>
        <taxon>Metazoa</taxon>
        <taxon>Ecdysozoa</taxon>
        <taxon>Nematoda</taxon>
        <taxon>Chromadorea</taxon>
        <taxon>Rhabditida</taxon>
        <taxon>Spirurina</taxon>
        <taxon>Gnathostomatomorpha</taxon>
        <taxon>Gnathostomatoidea</taxon>
        <taxon>Gnathostomatidae</taxon>
        <taxon>Gnathostoma</taxon>
    </lineage>
</organism>
<dbReference type="EMBL" id="JBGFUD010001315">
    <property type="protein sequence ID" value="MFH4976104.1"/>
    <property type="molecule type" value="Genomic_DNA"/>
</dbReference>
<keyword evidence="3" id="KW-1185">Reference proteome</keyword>
<name>A0ABD6ED74_9BILA</name>
<evidence type="ECO:0000256" key="1">
    <source>
        <dbReference type="SAM" id="MobiDB-lite"/>
    </source>
</evidence>
<feature type="region of interest" description="Disordered" evidence="1">
    <location>
        <begin position="177"/>
        <end position="207"/>
    </location>
</feature>
<dbReference type="Proteomes" id="UP001608902">
    <property type="component" value="Unassembled WGS sequence"/>
</dbReference>
<protein>
    <submittedName>
        <fullName evidence="2">Uncharacterized protein</fullName>
    </submittedName>
</protein>
<gene>
    <name evidence="2" type="ORF">AB6A40_002813</name>
</gene>
<comment type="caution">
    <text evidence="2">The sequence shown here is derived from an EMBL/GenBank/DDBJ whole genome shotgun (WGS) entry which is preliminary data.</text>
</comment>
<evidence type="ECO:0000313" key="3">
    <source>
        <dbReference type="Proteomes" id="UP001608902"/>
    </source>
</evidence>
<reference evidence="2 3" key="1">
    <citation type="submission" date="2024-08" db="EMBL/GenBank/DDBJ databases">
        <title>Gnathostoma spinigerum genome.</title>
        <authorList>
            <person name="Gonzalez-Bertolin B."/>
            <person name="Monzon S."/>
            <person name="Zaballos A."/>
            <person name="Jimenez P."/>
            <person name="Dekumyoy P."/>
            <person name="Varona S."/>
            <person name="Cuesta I."/>
            <person name="Sumanam S."/>
            <person name="Adisakwattana P."/>
            <person name="Gasser R.B."/>
            <person name="Hernandez-Gonzalez A."/>
            <person name="Young N.D."/>
            <person name="Perteguer M.J."/>
        </authorList>
    </citation>
    <scope>NUCLEOTIDE SEQUENCE [LARGE SCALE GENOMIC DNA]</scope>
    <source>
        <strain evidence="2">AL3</strain>
        <tissue evidence="2">Liver</tissue>
    </source>
</reference>